<name>A0A2H0N2E7_9BACT</name>
<evidence type="ECO:0000259" key="1">
    <source>
        <dbReference type="Pfam" id="PF01610"/>
    </source>
</evidence>
<comment type="caution">
    <text evidence="4">The sequence shown here is derived from an EMBL/GenBank/DDBJ whole genome shotgun (WGS) entry which is preliminary data.</text>
</comment>
<dbReference type="AlphaFoldDB" id="A0A2H0N2E7"/>
<dbReference type="InterPro" id="IPR032877">
    <property type="entry name" value="Transposase_HTH"/>
</dbReference>
<dbReference type="Pfam" id="PF13542">
    <property type="entry name" value="HTH_Tnp_ISL3"/>
    <property type="match status" value="1"/>
</dbReference>
<feature type="non-terminal residue" evidence="4">
    <location>
        <position position="291"/>
    </location>
</feature>
<dbReference type="InterPro" id="IPR029261">
    <property type="entry name" value="Transposase_Znf"/>
</dbReference>
<feature type="domain" description="Transposase IS204/IS1001/IS1096/IS1165 DDE" evidence="1">
    <location>
        <begin position="162"/>
        <end position="290"/>
    </location>
</feature>
<evidence type="ECO:0000313" key="5">
    <source>
        <dbReference type="Proteomes" id="UP000229782"/>
    </source>
</evidence>
<evidence type="ECO:0000259" key="3">
    <source>
        <dbReference type="Pfam" id="PF14690"/>
    </source>
</evidence>
<feature type="domain" description="Transposase IS204/IS1001/IS1096/IS1165 helix-turn-helix" evidence="2">
    <location>
        <begin position="98"/>
        <end position="147"/>
    </location>
</feature>
<sequence length="291" mass="33401">MDIQSAVNQDYEQLLGLTKPWRVSDRELDIEAKHLVIKIIAKKGEKLPCHQCDTPCAQEDHREERSWRHLDTMQFTTIISCRIPRIRCAKHGILTTIVPWANKYSRFTKLFEAFAIDVLTSSKSITSSRALLRLSWDQVHEIQKHAVIRGMTRKNDDTIRHVGIDEKNFLKRYSYTSILTDIDKGRVLDVAQERTQEVAMTLLTKLSDKQKESIEAVAMDMWPAFMNATATILPSADIVHDKYHVAAYLGKAVDAVRKKESVLMMKSGNSDLKGTKYLWLTNPDNWSKEAK</sequence>
<dbReference type="InterPro" id="IPR002560">
    <property type="entry name" value="Transposase_DDE"/>
</dbReference>
<dbReference type="Proteomes" id="UP000229782">
    <property type="component" value="Unassembled WGS sequence"/>
</dbReference>
<evidence type="ECO:0000313" key="4">
    <source>
        <dbReference type="EMBL" id="PIR03060.1"/>
    </source>
</evidence>
<gene>
    <name evidence="4" type="ORF">COV60_02285</name>
</gene>
<dbReference type="NCBIfam" id="NF033550">
    <property type="entry name" value="transpos_ISL3"/>
    <property type="match status" value="1"/>
</dbReference>
<dbReference type="InterPro" id="IPR047951">
    <property type="entry name" value="Transpos_ISL3"/>
</dbReference>
<protein>
    <submittedName>
        <fullName evidence="4">ISL3 family transposase</fullName>
    </submittedName>
</protein>
<evidence type="ECO:0000259" key="2">
    <source>
        <dbReference type="Pfam" id="PF13542"/>
    </source>
</evidence>
<dbReference type="Pfam" id="PF14690">
    <property type="entry name" value="Zn_ribbon_ISL3"/>
    <property type="match status" value="1"/>
</dbReference>
<dbReference type="PANTHER" id="PTHR33498:SF1">
    <property type="entry name" value="TRANSPOSASE FOR INSERTION SEQUENCE ELEMENT IS1557"/>
    <property type="match status" value="1"/>
</dbReference>
<accession>A0A2H0N2E7</accession>
<proteinExistence type="predicted"/>
<dbReference type="PANTHER" id="PTHR33498">
    <property type="entry name" value="TRANSPOSASE FOR INSERTION SEQUENCE ELEMENT IS1557"/>
    <property type="match status" value="1"/>
</dbReference>
<reference evidence="4 5" key="1">
    <citation type="submission" date="2017-09" db="EMBL/GenBank/DDBJ databases">
        <title>Depth-based differentiation of microbial function through sediment-hosted aquifers and enrichment of novel symbionts in the deep terrestrial subsurface.</title>
        <authorList>
            <person name="Probst A.J."/>
            <person name="Ladd B."/>
            <person name="Jarett J.K."/>
            <person name="Geller-Mcgrath D.E."/>
            <person name="Sieber C.M."/>
            <person name="Emerson J.B."/>
            <person name="Anantharaman K."/>
            <person name="Thomas B.C."/>
            <person name="Malmstrom R."/>
            <person name="Stieglmeier M."/>
            <person name="Klingl A."/>
            <person name="Woyke T."/>
            <person name="Ryan C.M."/>
            <person name="Banfield J.F."/>
        </authorList>
    </citation>
    <scope>NUCLEOTIDE SEQUENCE [LARGE SCALE GENOMIC DNA]</scope>
    <source>
        <strain evidence="4">CG11_big_fil_rev_8_21_14_0_20_43_7</strain>
    </source>
</reference>
<feature type="domain" description="Transposase IS204/IS1001/IS1096/IS1165 zinc-finger" evidence="3">
    <location>
        <begin position="49"/>
        <end position="91"/>
    </location>
</feature>
<dbReference type="EMBL" id="PCWM01000055">
    <property type="protein sequence ID" value="PIR03060.1"/>
    <property type="molecule type" value="Genomic_DNA"/>
</dbReference>
<organism evidence="4 5">
    <name type="scientific">Candidatus Magasanikbacteria bacterium CG11_big_fil_rev_8_21_14_0_20_43_7</name>
    <dbReference type="NCBI Taxonomy" id="1974654"/>
    <lineage>
        <taxon>Bacteria</taxon>
        <taxon>Candidatus Magasanikiibacteriota</taxon>
    </lineage>
</organism>
<dbReference type="Pfam" id="PF01610">
    <property type="entry name" value="DDE_Tnp_ISL3"/>
    <property type="match status" value="1"/>
</dbReference>